<reference evidence="3 4" key="1">
    <citation type="submission" date="2019-08" db="EMBL/GenBank/DDBJ databases">
        <title>Whole genome of Aphis craccivora.</title>
        <authorList>
            <person name="Voronova N.V."/>
            <person name="Shulinski R.S."/>
            <person name="Bandarenka Y.V."/>
            <person name="Zhorov D.G."/>
            <person name="Warner D."/>
        </authorList>
    </citation>
    <scope>NUCLEOTIDE SEQUENCE [LARGE SCALE GENOMIC DNA]</scope>
    <source>
        <strain evidence="3">180601</strain>
        <tissue evidence="3">Whole Body</tissue>
    </source>
</reference>
<proteinExistence type="predicted"/>
<evidence type="ECO:0000256" key="2">
    <source>
        <dbReference type="SAM" id="Phobius"/>
    </source>
</evidence>
<evidence type="ECO:0000313" key="3">
    <source>
        <dbReference type="EMBL" id="KAF0768288.1"/>
    </source>
</evidence>
<feature type="compositionally biased region" description="Basic residues" evidence="1">
    <location>
        <begin position="15"/>
        <end position="25"/>
    </location>
</feature>
<name>A0A6G0ZCJ0_APHCR</name>
<evidence type="ECO:0000256" key="1">
    <source>
        <dbReference type="SAM" id="MobiDB-lite"/>
    </source>
</evidence>
<protein>
    <recommendedName>
        <fullName evidence="5">Transmembrane protein</fullName>
    </recommendedName>
</protein>
<organism evidence="3 4">
    <name type="scientific">Aphis craccivora</name>
    <name type="common">Cowpea aphid</name>
    <dbReference type="NCBI Taxonomy" id="307492"/>
    <lineage>
        <taxon>Eukaryota</taxon>
        <taxon>Metazoa</taxon>
        <taxon>Ecdysozoa</taxon>
        <taxon>Arthropoda</taxon>
        <taxon>Hexapoda</taxon>
        <taxon>Insecta</taxon>
        <taxon>Pterygota</taxon>
        <taxon>Neoptera</taxon>
        <taxon>Paraneoptera</taxon>
        <taxon>Hemiptera</taxon>
        <taxon>Sternorrhyncha</taxon>
        <taxon>Aphidomorpha</taxon>
        <taxon>Aphidoidea</taxon>
        <taxon>Aphididae</taxon>
        <taxon>Aphidini</taxon>
        <taxon>Aphis</taxon>
        <taxon>Aphis</taxon>
    </lineage>
</organism>
<evidence type="ECO:0000313" key="4">
    <source>
        <dbReference type="Proteomes" id="UP000478052"/>
    </source>
</evidence>
<feature type="region of interest" description="Disordered" evidence="1">
    <location>
        <begin position="1"/>
        <end position="93"/>
    </location>
</feature>
<feature type="transmembrane region" description="Helical" evidence="2">
    <location>
        <begin position="118"/>
        <end position="136"/>
    </location>
</feature>
<sequence length="137" mass="15352">MTMTMANTFNIPIKPIKKNDRKRSSRHDTGTRTNGHVKPRQVQRRATGEMASGRDDASGSTAWKRQQTCGTACGGERPGTLGGRGGGKPPRELWHPRCSFGDFVETTVARKRVRVRTIIIIIFIVLLYFYSSITHIH</sequence>
<evidence type="ECO:0008006" key="5">
    <source>
        <dbReference type="Google" id="ProtNLM"/>
    </source>
</evidence>
<dbReference type="EMBL" id="VUJU01000800">
    <property type="protein sequence ID" value="KAF0768288.1"/>
    <property type="molecule type" value="Genomic_DNA"/>
</dbReference>
<dbReference type="AlphaFoldDB" id="A0A6G0ZCJ0"/>
<comment type="caution">
    <text evidence="3">The sequence shown here is derived from an EMBL/GenBank/DDBJ whole genome shotgun (WGS) entry which is preliminary data.</text>
</comment>
<keyword evidence="2" id="KW-0812">Transmembrane</keyword>
<dbReference type="Proteomes" id="UP000478052">
    <property type="component" value="Unassembled WGS sequence"/>
</dbReference>
<keyword evidence="2" id="KW-1133">Transmembrane helix</keyword>
<feature type="compositionally biased region" description="Polar residues" evidence="1">
    <location>
        <begin position="1"/>
        <end position="10"/>
    </location>
</feature>
<keyword evidence="4" id="KW-1185">Reference proteome</keyword>
<feature type="compositionally biased region" description="Gly residues" evidence="1">
    <location>
        <begin position="72"/>
        <end position="88"/>
    </location>
</feature>
<accession>A0A6G0ZCJ0</accession>
<keyword evidence="2" id="KW-0472">Membrane</keyword>
<gene>
    <name evidence="3" type="ORF">FWK35_00011233</name>
</gene>
<feature type="compositionally biased region" description="Polar residues" evidence="1">
    <location>
        <begin position="58"/>
        <end position="70"/>
    </location>
</feature>